<dbReference type="EMBL" id="BAABJY010000002">
    <property type="protein sequence ID" value="GAA4861958.1"/>
    <property type="molecule type" value="Genomic_DNA"/>
</dbReference>
<keyword evidence="1" id="KW-0732">Signal</keyword>
<feature type="signal peptide" evidence="1">
    <location>
        <begin position="1"/>
        <end position="28"/>
    </location>
</feature>
<dbReference type="Proteomes" id="UP001501323">
    <property type="component" value="Unassembled WGS sequence"/>
</dbReference>
<evidence type="ECO:0008006" key="4">
    <source>
        <dbReference type="Google" id="ProtNLM"/>
    </source>
</evidence>
<organism evidence="2 3">
    <name type="scientific">Luteimonas vadosa</name>
    <dbReference type="NCBI Taxonomy" id="1165507"/>
    <lineage>
        <taxon>Bacteria</taxon>
        <taxon>Pseudomonadati</taxon>
        <taxon>Pseudomonadota</taxon>
        <taxon>Gammaproteobacteria</taxon>
        <taxon>Lysobacterales</taxon>
        <taxon>Lysobacteraceae</taxon>
        <taxon>Luteimonas</taxon>
    </lineage>
</organism>
<keyword evidence="3" id="KW-1185">Reference proteome</keyword>
<feature type="chain" id="PRO_5047437184" description="SD-repeat containing protein B domain-containing protein" evidence="1">
    <location>
        <begin position="29"/>
        <end position="454"/>
    </location>
</feature>
<proteinExistence type="predicted"/>
<dbReference type="InterPro" id="IPR013783">
    <property type="entry name" value="Ig-like_fold"/>
</dbReference>
<name>A0ABP9DWB0_9GAMM</name>
<reference evidence="3" key="1">
    <citation type="journal article" date="2019" name="Int. J. Syst. Evol. Microbiol.">
        <title>The Global Catalogue of Microorganisms (GCM) 10K type strain sequencing project: providing services to taxonomists for standard genome sequencing and annotation.</title>
        <authorList>
            <consortium name="The Broad Institute Genomics Platform"/>
            <consortium name="The Broad Institute Genome Sequencing Center for Infectious Disease"/>
            <person name="Wu L."/>
            <person name="Ma J."/>
        </authorList>
    </citation>
    <scope>NUCLEOTIDE SEQUENCE [LARGE SCALE GENOMIC DNA]</scope>
    <source>
        <strain evidence="3">JCM 18392</strain>
    </source>
</reference>
<evidence type="ECO:0000313" key="3">
    <source>
        <dbReference type="Proteomes" id="UP001501323"/>
    </source>
</evidence>
<sequence length="454" mass="47836">MNSYPGPRLGAALLVFLAATLATSPASAHAINGAIYTSTFDHTEVNANQYATKDAVYLNGGPSNSGCKGGSLDDGIYHFQVTNPSGSVLLSTGSTIWERTMEVSGGVISSNLGNQAKHPNGNVSPCGSLAIRLFPFDDTPNTGGVYKVWITRADDFEAACGVGVDCGLAGFVPGHTKTDNFRVGEEPTIPQVGSLEAFKFYDANANGIFDGTDVELEGWVMTLTSVNQGVDSTQATEADGTTTWTPLIPDNDYYVTEGTPVEGNWVHSATIYGAHDGSPQNPAGPLSVAAGQTTFVAFGNYCTIPSNGRTLGFWSNKNGQRYVAADDLALLAALNLRNKNGSNFDPGNYAALRAWLLNGDAVNMAYMLSVQLAAMELNVYNGFVDGGGYYVPAGMTINQLMAAANASLGLYPITTSSNDIFGQRSNQETLKNWLDELNNGAGVLSPTPCAYTFP</sequence>
<protein>
    <recommendedName>
        <fullName evidence="4">SD-repeat containing protein B domain-containing protein</fullName>
    </recommendedName>
</protein>
<gene>
    <name evidence="2" type="ORF">GCM10023332_12450</name>
</gene>
<comment type="caution">
    <text evidence="2">The sequence shown here is derived from an EMBL/GenBank/DDBJ whole genome shotgun (WGS) entry which is preliminary data.</text>
</comment>
<accession>A0ABP9DWB0</accession>
<evidence type="ECO:0000313" key="2">
    <source>
        <dbReference type="EMBL" id="GAA4861958.1"/>
    </source>
</evidence>
<evidence type="ECO:0000256" key="1">
    <source>
        <dbReference type="SAM" id="SignalP"/>
    </source>
</evidence>
<dbReference type="RefSeq" id="WP_345294664.1">
    <property type="nucleotide sequence ID" value="NZ_BAABJY010000002.1"/>
</dbReference>
<dbReference type="Gene3D" id="2.60.40.10">
    <property type="entry name" value="Immunoglobulins"/>
    <property type="match status" value="1"/>
</dbReference>